<sequence>MSTQAAMFLCPSKFSIGELHNALVAGRDLLAGGWRVQCMVSRRNLDYTKSSETDAELLSESGKDAEAVLHRVRAIAPDLLVLADHHIWALEPTAASIRELLELGSPSLAADSLCLGPGARSLELAIAHHPGHLTGRGQYQLNAVRLDGTARRRRVRLAPSHCGSLRV</sequence>
<reference evidence="1 2" key="2">
    <citation type="submission" date="2011-10" db="EMBL/GenBank/DDBJ databases">
        <title>The Genome Sequence of Actinomyces viscosus C505.</title>
        <authorList>
            <consortium name="The Broad Institute Genome Sequencing Platform"/>
            <consortium name="The Broad Institute Genome Sequencing Center for Infectious Disease"/>
            <person name="Earl A."/>
            <person name="Ward D."/>
            <person name="Feldgarden M."/>
            <person name="Gevers D."/>
            <person name="Sibley C.D."/>
            <person name="Field T.R."/>
            <person name="Grinwis M."/>
            <person name="Eshaghurshan C.S."/>
            <person name="Surette M.G."/>
            <person name="Young S.K."/>
            <person name="Zeng Q."/>
            <person name="Gargeya S."/>
            <person name="Fitzgerald M."/>
            <person name="Haas B."/>
            <person name="Abouelleil A."/>
            <person name="Alvarado L."/>
            <person name="Arachchi H.M."/>
            <person name="Berlin A."/>
            <person name="Brown A."/>
            <person name="Chapman S.B."/>
            <person name="Chen Z."/>
            <person name="Dunbar C."/>
            <person name="Freedman E."/>
            <person name="Gearin G."/>
            <person name="Goldberg J."/>
            <person name="Griggs A."/>
            <person name="Gujja S."/>
            <person name="Heiman D."/>
            <person name="Howarth C."/>
            <person name="Larson L."/>
            <person name="Lui A."/>
            <person name="MacDonald P.J.P."/>
            <person name="Montmayeur A."/>
            <person name="Murphy C."/>
            <person name="Neiman D."/>
            <person name="Pearson M."/>
            <person name="Priest M."/>
            <person name="Roberts A."/>
            <person name="Saif S."/>
            <person name="Shea T."/>
            <person name="Shenoy N."/>
            <person name="Sisk P."/>
            <person name="Stolte C."/>
            <person name="Sykes S."/>
            <person name="Wortman J."/>
            <person name="Nusbaum C."/>
            <person name="Birren B."/>
        </authorList>
    </citation>
    <scope>NUCLEOTIDE SEQUENCE [LARGE SCALE GENOMIC DNA]</scope>
    <source>
        <strain evidence="1 2">C505</strain>
    </source>
</reference>
<dbReference type="HOGENOM" id="CLU_1591104_0_0_11"/>
<proteinExistence type="predicted"/>
<reference evidence="2" key="1">
    <citation type="submission" date="2010-02" db="EMBL/GenBank/DDBJ databases">
        <title>The Genome Sequence of Prevotella oris strain C735.</title>
        <authorList>
            <consortium name="The Broad Institute Genome Sequencing Platform"/>
            <person name="Ward D."/>
            <person name="Feldgarden M."/>
            <person name="Earl A."/>
            <person name="Young S.K."/>
            <person name="Zeng Q."/>
            <person name="Koehrsen M."/>
            <person name="Alvarado L."/>
            <person name="Berlin A."/>
            <person name="Bochicchio J."/>
            <person name="Borenstein D."/>
            <person name="Chapman S.B."/>
            <person name="Chen Z."/>
            <person name="Engels R."/>
            <person name="Freedman E."/>
            <person name="Gellesch M."/>
            <person name="Goldberg J."/>
            <person name="Griggs A."/>
            <person name="Gujja S."/>
            <person name="Heilman E."/>
            <person name="Heiman D."/>
            <person name="Hepburn T."/>
            <person name="Howarth C."/>
            <person name="Jen D."/>
            <person name="Larson L."/>
            <person name="Mehta T."/>
            <person name="Park D."/>
            <person name="Pearson M."/>
            <person name="Roberts A."/>
            <person name="Saif S."/>
            <person name="Shea T."/>
            <person name="Shenoy N."/>
            <person name="Sisk P."/>
            <person name="Stolte C."/>
            <person name="Sykes S."/>
            <person name="Thomson T."/>
            <person name="Walk T."/>
            <person name="White J."/>
            <person name="Yandava C."/>
            <person name="Sibley C.D."/>
            <person name="Field T.R."/>
            <person name="Grinwis M."/>
            <person name="Eshaghurshan C.S."/>
            <person name="Surette M.G."/>
            <person name="Haas B."/>
            <person name="Nusbaum C."/>
            <person name="Birren B."/>
        </authorList>
    </citation>
    <scope>NUCLEOTIDE SEQUENCE [LARGE SCALE GENOMIC DNA]</scope>
    <source>
        <strain evidence="2">C505</strain>
    </source>
</reference>
<accession>F2UYT5</accession>
<evidence type="ECO:0000313" key="2">
    <source>
        <dbReference type="Proteomes" id="UP000004668"/>
    </source>
</evidence>
<dbReference type="AlphaFoldDB" id="F2UYT5"/>
<gene>
    <name evidence="1" type="ORF">HMPREF0059_01604</name>
</gene>
<dbReference type="RefSeq" id="WP_004564755.1">
    <property type="nucleotide sequence ID" value="NZ_KI391967.1"/>
</dbReference>
<comment type="caution">
    <text evidence="1">The sequence shown here is derived from an EMBL/GenBank/DDBJ whole genome shotgun (WGS) entry which is preliminary data.</text>
</comment>
<protein>
    <submittedName>
        <fullName evidence="1">Uncharacterized protein</fullName>
    </submittedName>
</protein>
<organism evidence="1 2">
    <name type="scientific">Actinomyces viscosus C505</name>
    <dbReference type="NCBI Taxonomy" id="562973"/>
    <lineage>
        <taxon>Bacteria</taxon>
        <taxon>Bacillati</taxon>
        <taxon>Actinomycetota</taxon>
        <taxon>Actinomycetes</taxon>
        <taxon>Actinomycetales</taxon>
        <taxon>Actinomycetaceae</taxon>
        <taxon>Actinomyces</taxon>
    </lineage>
</organism>
<dbReference type="Proteomes" id="UP000004668">
    <property type="component" value="Unassembled WGS sequence"/>
</dbReference>
<name>F2UYT5_ACTVI</name>
<dbReference type="EMBL" id="ACRE02000004">
    <property type="protein sequence ID" value="EGE37339.1"/>
    <property type="molecule type" value="Genomic_DNA"/>
</dbReference>
<evidence type="ECO:0000313" key="1">
    <source>
        <dbReference type="EMBL" id="EGE37339.1"/>
    </source>
</evidence>